<evidence type="ECO:0008006" key="3">
    <source>
        <dbReference type="Google" id="ProtNLM"/>
    </source>
</evidence>
<dbReference type="AlphaFoldDB" id="A0AAV7SCF7"/>
<protein>
    <recommendedName>
        <fullName evidence="3">Secreted protein</fullName>
    </recommendedName>
</protein>
<accession>A0AAV7SCF7</accession>
<gene>
    <name evidence="1" type="ORF">NDU88_001251</name>
</gene>
<keyword evidence="2" id="KW-1185">Reference proteome</keyword>
<name>A0AAV7SCF7_PLEWA</name>
<sequence>MWRHRWIHRPTRALRKAVRVRTWAWAAETRPETGKAVGCRAVAQPTGMLQVTVLCSGPNEGPHGERDGNRSP</sequence>
<evidence type="ECO:0000313" key="2">
    <source>
        <dbReference type="Proteomes" id="UP001066276"/>
    </source>
</evidence>
<dbReference type="EMBL" id="JANPWB010000008">
    <property type="protein sequence ID" value="KAJ1160758.1"/>
    <property type="molecule type" value="Genomic_DNA"/>
</dbReference>
<dbReference type="Proteomes" id="UP001066276">
    <property type="component" value="Chromosome 4_2"/>
</dbReference>
<organism evidence="1 2">
    <name type="scientific">Pleurodeles waltl</name>
    <name type="common">Iberian ribbed newt</name>
    <dbReference type="NCBI Taxonomy" id="8319"/>
    <lineage>
        <taxon>Eukaryota</taxon>
        <taxon>Metazoa</taxon>
        <taxon>Chordata</taxon>
        <taxon>Craniata</taxon>
        <taxon>Vertebrata</taxon>
        <taxon>Euteleostomi</taxon>
        <taxon>Amphibia</taxon>
        <taxon>Batrachia</taxon>
        <taxon>Caudata</taxon>
        <taxon>Salamandroidea</taxon>
        <taxon>Salamandridae</taxon>
        <taxon>Pleurodelinae</taxon>
        <taxon>Pleurodeles</taxon>
    </lineage>
</organism>
<proteinExistence type="predicted"/>
<evidence type="ECO:0000313" key="1">
    <source>
        <dbReference type="EMBL" id="KAJ1160758.1"/>
    </source>
</evidence>
<reference evidence="1" key="1">
    <citation type="journal article" date="2022" name="bioRxiv">
        <title>Sequencing and chromosome-scale assembly of the giantPleurodeles waltlgenome.</title>
        <authorList>
            <person name="Brown T."/>
            <person name="Elewa A."/>
            <person name="Iarovenko S."/>
            <person name="Subramanian E."/>
            <person name="Araus A.J."/>
            <person name="Petzold A."/>
            <person name="Susuki M."/>
            <person name="Suzuki K.-i.T."/>
            <person name="Hayashi T."/>
            <person name="Toyoda A."/>
            <person name="Oliveira C."/>
            <person name="Osipova E."/>
            <person name="Leigh N.D."/>
            <person name="Simon A."/>
            <person name="Yun M.H."/>
        </authorList>
    </citation>
    <scope>NUCLEOTIDE SEQUENCE</scope>
    <source>
        <strain evidence="1">20211129_DDA</strain>
        <tissue evidence="1">Liver</tissue>
    </source>
</reference>
<comment type="caution">
    <text evidence="1">The sequence shown here is derived from an EMBL/GenBank/DDBJ whole genome shotgun (WGS) entry which is preliminary data.</text>
</comment>